<keyword evidence="5" id="KW-0539">Nucleus</keyword>
<comment type="subcellular location">
    <subcellularLocation>
        <location evidence="6">Nucleus outer membrane</location>
        <topology evidence="6">Single-pass membrane protein</topology>
    </subcellularLocation>
</comment>
<dbReference type="InterPro" id="IPR008547">
    <property type="entry name" value="DUF829_TMEM53"/>
</dbReference>
<dbReference type="InterPro" id="IPR029058">
    <property type="entry name" value="AB_hydrolase_fold"/>
</dbReference>
<dbReference type="GO" id="GO:0005640">
    <property type="term" value="C:nuclear outer membrane"/>
    <property type="evidence" value="ECO:0007669"/>
    <property type="project" value="UniProtKB-SubCell"/>
</dbReference>
<dbReference type="RefSeq" id="XP_009036374.1">
    <property type="nucleotide sequence ID" value="XM_009038126.1"/>
</dbReference>
<keyword evidence="2" id="KW-0812">Transmembrane</keyword>
<proteinExistence type="inferred from homology"/>
<dbReference type="KEGG" id="aaf:AURANDRAFT_63458"/>
<evidence type="ECO:0000256" key="3">
    <source>
        <dbReference type="ARBA" id="ARBA00022989"/>
    </source>
</evidence>
<dbReference type="EMBL" id="GL833126">
    <property type="protein sequence ID" value="EGB09271.1"/>
    <property type="molecule type" value="Genomic_DNA"/>
</dbReference>
<dbReference type="Proteomes" id="UP000002729">
    <property type="component" value="Unassembled WGS sequence"/>
</dbReference>
<dbReference type="PANTHER" id="PTHR12265">
    <property type="entry name" value="TRANSMEMBRANE PROTEIN 53"/>
    <property type="match status" value="1"/>
</dbReference>
<keyword evidence="8" id="KW-1185">Reference proteome</keyword>
<reference evidence="7 8" key="1">
    <citation type="journal article" date="2011" name="Proc. Natl. Acad. Sci. U.S.A.">
        <title>Niche of harmful alga Aureococcus anophagefferens revealed through ecogenomics.</title>
        <authorList>
            <person name="Gobler C.J."/>
            <person name="Berry D.L."/>
            <person name="Dyhrman S.T."/>
            <person name="Wilhelm S.W."/>
            <person name="Salamov A."/>
            <person name="Lobanov A.V."/>
            <person name="Zhang Y."/>
            <person name="Collier J.L."/>
            <person name="Wurch L.L."/>
            <person name="Kustka A.B."/>
            <person name="Dill B.D."/>
            <person name="Shah M."/>
            <person name="VerBerkmoes N.C."/>
            <person name="Kuo A."/>
            <person name="Terry A."/>
            <person name="Pangilinan J."/>
            <person name="Lindquist E.A."/>
            <person name="Lucas S."/>
            <person name="Paulsen I.T."/>
            <person name="Hattenrath-Lehmann T.K."/>
            <person name="Talmage S.C."/>
            <person name="Walker E.A."/>
            <person name="Koch F."/>
            <person name="Burson A.M."/>
            <person name="Marcoval M.A."/>
            <person name="Tang Y.Z."/>
            <person name="Lecleir G.R."/>
            <person name="Coyne K.J."/>
            <person name="Berg G.M."/>
            <person name="Bertrand E.M."/>
            <person name="Saito M.A."/>
            <person name="Gladyshev V.N."/>
            <person name="Grigoriev I.V."/>
        </authorList>
    </citation>
    <scope>NUCLEOTIDE SEQUENCE [LARGE SCALE GENOMIC DNA]</scope>
    <source>
        <strain evidence="8">CCMP 1984</strain>
    </source>
</reference>
<accession>F0Y752</accession>
<evidence type="ECO:0000313" key="7">
    <source>
        <dbReference type="EMBL" id="EGB09271.1"/>
    </source>
</evidence>
<evidence type="ECO:0000256" key="4">
    <source>
        <dbReference type="ARBA" id="ARBA00023136"/>
    </source>
</evidence>
<protein>
    <recommendedName>
        <fullName evidence="9">AB hydrolase-1 domain-containing protein</fullName>
    </recommendedName>
</protein>
<evidence type="ECO:0000256" key="6">
    <source>
        <dbReference type="ARBA" id="ARBA00034303"/>
    </source>
</evidence>
<evidence type="ECO:0008006" key="9">
    <source>
        <dbReference type="Google" id="ProtNLM"/>
    </source>
</evidence>
<dbReference type="PANTHER" id="PTHR12265:SF30">
    <property type="entry name" value="TRANSMEMBRANE PROTEIN 53"/>
    <property type="match status" value="1"/>
</dbReference>
<organism evidence="8">
    <name type="scientific">Aureococcus anophagefferens</name>
    <name type="common">Harmful bloom alga</name>
    <dbReference type="NCBI Taxonomy" id="44056"/>
    <lineage>
        <taxon>Eukaryota</taxon>
        <taxon>Sar</taxon>
        <taxon>Stramenopiles</taxon>
        <taxon>Ochrophyta</taxon>
        <taxon>Pelagophyceae</taxon>
        <taxon>Pelagomonadales</taxon>
        <taxon>Pelagomonadaceae</taxon>
        <taxon>Aureococcus</taxon>
    </lineage>
</organism>
<evidence type="ECO:0000256" key="5">
    <source>
        <dbReference type="ARBA" id="ARBA00023242"/>
    </source>
</evidence>
<sequence>MRRARRSTSVYEVAKKCAVVRAEAAMDSPVRCELGRGAAVMMSKRVTVMTADGKSVDRCLLTRPVEGWTSFKCLAASAQKPPPDPKAYRDGRIDAILASEADGAPSEPRVAAPAGAARGAAVVLGFWGSSHELVADHTALWVGRGLATWTHVPSPGEDAAAARGALAAFLEAAPADRLVVHCLSNNGFSWLNAFCEDRGDLLATAAFVFDSAPHVPNCVPKTVEDALAMLIRAQTAKVCQAFGEPPDPQHPVYRPRVERFYGDGSRNPFPGLVGMQVSIPKARPTLFVYSRMDSVILPEHVEEYVATYDAADVSTLEFATVPHIGGMRVRKDEYNRSVDALLARAFPASDGSEAITEAISAAS</sequence>
<gene>
    <name evidence="7" type="ORF">AURANDRAFT_63458</name>
</gene>
<evidence type="ECO:0000313" key="8">
    <source>
        <dbReference type="Proteomes" id="UP000002729"/>
    </source>
</evidence>
<dbReference type="SUPFAM" id="SSF53474">
    <property type="entry name" value="alpha/beta-Hydrolases"/>
    <property type="match status" value="1"/>
</dbReference>
<name>F0Y752_AURAN</name>
<dbReference type="AlphaFoldDB" id="F0Y752"/>
<evidence type="ECO:0000256" key="2">
    <source>
        <dbReference type="ARBA" id="ARBA00022692"/>
    </source>
</evidence>
<keyword evidence="4" id="KW-0472">Membrane</keyword>
<comment type="similarity">
    <text evidence="1">Belongs to the TMEM53 family.</text>
</comment>
<evidence type="ECO:0000256" key="1">
    <source>
        <dbReference type="ARBA" id="ARBA00007387"/>
    </source>
</evidence>
<dbReference type="GeneID" id="20224338"/>
<dbReference type="InParanoid" id="F0Y752"/>
<keyword evidence="3" id="KW-1133">Transmembrane helix</keyword>